<dbReference type="InterPro" id="IPR042099">
    <property type="entry name" value="ANL_N_sf"/>
</dbReference>
<dbReference type="SUPFAM" id="SSF56801">
    <property type="entry name" value="Acetyl-CoA synthetase-like"/>
    <property type="match status" value="1"/>
</dbReference>
<organism evidence="2 3">
    <name type="scientific">Massilia frigida</name>
    <dbReference type="NCBI Taxonomy" id="2609281"/>
    <lineage>
        <taxon>Bacteria</taxon>
        <taxon>Pseudomonadati</taxon>
        <taxon>Pseudomonadota</taxon>
        <taxon>Betaproteobacteria</taxon>
        <taxon>Burkholderiales</taxon>
        <taxon>Oxalobacteraceae</taxon>
        <taxon>Telluria group</taxon>
        <taxon>Massilia</taxon>
    </lineage>
</organism>
<feature type="region of interest" description="Disordered" evidence="1">
    <location>
        <begin position="1"/>
        <end position="35"/>
    </location>
</feature>
<evidence type="ECO:0000256" key="1">
    <source>
        <dbReference type="SAM" id="MobiDB-lite"/>
    </source>
</evidence>
<keyword evidence="3" id="KW-1185">Reference proteome</keyword>
<dbReference type="InterPro" id="IPR012685">
    <property type="entry name" value="CHP02304_F390_synth-rel"/>
</dbReference>
<dbReference type="Gene3D" id="3.40.50.12780">
    <property type="entry name" value="N-terminal domain of ligase-like"/>
    <property type="match status" value="1"/>
</dbReference>
<accession>A0ABX0NA53</accession>
<dbReference type="EMBL" id="WHJG01000031">
    <property type="protein sequence ID" value="NHZ82307.1"/>
    <property type="molecule type" value="Genomic_DNA"/>
</dbReference>
<evidence type="ECO:0000313" key="2">
    <source>
        <dbReference type="EMBL" id="NHZ82307.1"/>
    </source>
</evidence>
<dbReference type="InterPro" id="IPR053158">
    <property type="entry name" value="CapK_Type1_Caps_Biosynth"/>
</dbReference>
<evidence type="ECO:0000313" key="3">
    <source>
        <dbReference type="Proteomes" id="UP000621455"/>
    </source>
</evidence>
<name>A0ABX0NA53_9BURK</name>
<comment type="caution">
    <text evidence="2">The sequence shown here is derived from an EMBL/GenBank/DDBJ whole genome shotgun (WGS) entry which is preliminary data.</text>
</comment>
<dbReference type="PANTHER" id="PTHR36932:SF1">
    <property type="entry name" value="CAPSULAR POLYSACCHARIDE BIOSYNTHESIS PROTEIN"/>
    <property type="match status" value="1"/>
</dbReference>
<dbReference type="Proteomes" id="UP000621455">
    <property type="component" value="Unassembled WGS sequence"/>
</dbReference>
<dbReference type="PANTHER" id="PTHR36932">
    <property type="entry name" value="CAPSULAR POLYSACCHARIDE BIOSYNTHESIS PROTEIN"/>
    <property type="match status" value="1"/>
</dbReference>
<protein>
    <submittedName>
        <fullName evidence="2">Adenylate synthase</fullName>
    </submittedName>
</protein>
<gene>
    <name evidence="2" type="ORF">F2P44_23940</name>
</gene>
<reference evidence="2 3" key="1">
    <citation type="submission" date="2019-10" db="EMBL/GenBank/DDBJ databases">
        <title>Taxonomy of Antarctic Massilia spp.: description of Massilia rubra sp. nov., Massilia aquatica sp. nov., Massilia mucilaginosa sp. nov., Massilia frigida sp. nov. isolated from streams, lakes and regoliths.</title>
        <authorList>
            <person name="Holochova P."/>
            <person name="Sedlacek I."/>
            <person name="Kralova S."/>
            <person name="Maslanova I."/>
            <person name="Busse H.-J."/>
            <person name="Stankova E."/>
            <person name="Vrbovska V."/>
            <person name="Kovarovic V."/>
            <person name="Bartak M."/>
            <person name="Svec P."/>
            <person name="Pantucek R."/>
        </authorList>
    </citation>
    <scope>NUCLEOTIDE SEQUENCE [LARGE SCALE GENOMIC DNA]</scope>
    <source>
        <strain evidence="2 3">CCM 8695</strain>
    </source>
</reference>
<dbReference type="NCBIfam" id="TIGR02304">
    <property type="entry name" value="aden_form_hyp"/>
    <property type="match status" value="1"/>
</dbReference>
<proteinExistence type="predicted"/>
<sequence length="482" mass="53745">MITPLPSAGCASSPQAERRSPSCPRTANGHGRPGSMRLADTLRLGAYLARTRWLLRFRNRAAFDDWQRRQVQRFLDKHLPLSPFYRDYAGQPLSALPVIDKQTMLARFDDMNTAGVSLDEATRVALAAETTRDFAPELRGMTVGLSSGTQGTRGVFLVAHEERARWAGIMMARTLPNALMRRLLIGARPVKVAFFLRANSNLYTTLKSRRVDFRFHDLLRGVDCHLPALIEQQPDLVVAPASILARLAQHAANGALPIRPQRIISVAEVLEADDKARIEQAFGMNVHQLYQCTEGFLGYTCEAGVLHLNEEFVHIEPEWLDKERTRFVPIVTDFSRTTQLIVRYRLDDVLRVRLTPCACGAAGRAIEAVEGRCDDVLWLPGAHHGALVALYPDMVRQAVTSAPAALPDYRIEQHGMAWRIAVADEAEASHAALTASLQRLAARHALTPPVFQRMPFADTDAHVKRRRIRCVGRPATNQENHA</sequence>